<reference evidence="1 2" key="1">
    <citation type="submission" date="2024-04" db="EMBL/GenBank/DDBJ databases">
        <title>Phyllosticta paracitricarpa is synonymous to the EU quarantine fungus P. citricarpa based on phylogenomic analyses.</title>
        <authorList>
            <consortium name="Lawrence Berkeley National Laboratory"/>
            <person name="Van Ingen-Buijs V.A."/>
            <person name="Van Westerhoven A.C."/>
            <person name="Haridas S."/>
            <person name="Skiadas P."/>
            <person name="Martin F."/>
            <person name="Groenewald J.Z."/>
            <person name="Crous P.W."/>
            <person name="Seidl M.F."/>
        </authorList>
    </citation>
    <scope>NUCLEOTIDE SEQUENCE [LARGE SCALE GENOMIC DNA]</scope>
    <source>
        <strain evidence="1 2">CBS 123371</strain>
    </source>
</reference>
<proteinExistence type="predicted"/>
<dbReference type="Proteomes" id="UP001363622">
    <property type="component" value="Unassembled WGS sequence"/>
</dbReference>
<feature type="non-terminal residue" evidence="1">
    <location>
        <position position="1"/>
    </location>
</feature>
<evidence type="ECO:0000313" key="2">
    <source>
        <dbReference type="Proteomes" id="UP001363622"/>
    </source>
</evidence>
<comment type="caution">
    <text evidence="1">The sequence shown here is derived from an EMBL/GenBank/DDBJ whole genome shotgun (WGS) entry which is preliminary data.</text>
</comment>
<sequence length="223" mass="25250">TINTNYLQPKVTTVQPPNLALNPPLSVLSSRPKMTTIAYEGMHDNDGGGWTTRYNVEVDTDDTLLINPDLNGPYAGRYERIVSMLFHNRTARTYGQIPRSTRRAAHRSIVSTRRPRTIRIFRARGPYQRNSGVPRHLEVLPFAGLPQWALDLCEVTELRINYWGPHAQLRTSSRPVEIWVPYRRNMIDHGFWFYYVPADGTYGAAANGTNGLGATRDVGVNIL</sequence>
<organism evidence="1 2">
    <name type="scientific">Phyllosticta citriasiana</name>
    <dbReference type="NCBI Taxonomy" id="595635"/>
    <lineage>
        <taxon>Eukaryota</taxon>
        <taxon>Fungi</taxon>
        <taxon>Dikarya</taxon>
        <taxon>Ascomycota</taxon>
        <taxon>Pezizomycotina</taxon>
        <taxon>Dothideomycetes</taxon>
        <taxon>Dothideomycetes incertae sedis</taxon>
        <taxon>Botryosphaeriales</taxon>
        <taxon>Phyllostictaceae</taxon>
        <taxon>Phyllosticta</taxon>
    </lineage>
</organism>
<accession>A0ABR1KQZ1</accession>
<protein>
    <submittedName>
        <fullName evidence="1">Uncharacterized protein</fullName>
    </submittedName>
</protein>
<name>A0ABR1KQZ1_9PEZI</name>
<evidence type="ECO:0000313" key="1">
    <source>
        <dbReference type="EMBL" id="KAK7518795.1"/>
    </source>
</evidence>
<keyword evidence="2" id="KW-1185">Reference proteome</keyword>
<gene>
    <name evidence="1" type="ORF">IWZ03DRAFT_439008</name>
</gene>
<dbReference type="EMBL" id="JBBPHU010000004">
    <property type="protein sequence ID" value="KAK7518795.1"/>
    <property type="molecule type" value="Genomic_DNA"/>
</dbReference>